<dbReference type="AlphaFoldDB" id="A0A6P4ERF1"/>
<evidence type="ECO:0000313" key="3">
    <source>
        <dbReference type="Proteomes" id="UP001652680"/>
    </source>
</evidence>
<proteinExistence type="predicted"/>
<dbReference type="EnsemblMetazoa" id="XM_017125266.2">
    <property type="protein sequence ID" value="XP_016980755.1"/>
    <property type="gene ID" value="LOC108045832"/>
</dbReference>
<reference evidence="4" key="2">
    <citation type="submission" date="2025-04" db="UniProtKB">
        <authorList>
            <consortium name="RefSeq"/>
        </authorList>
    </citation>
    <scope>IDENTIFICATION</scope>
</reference>
<accession>A0A6P4ERF1</accession>
<organism evidence="4">
    <name type="scientific">Drosophila rhopaloa</name>
    <name type="common">Fruit fly</name>
    <dbReference type="NCBI Taxonomy" id="1041015"/>
    <lineage>
        <taxon>Eukaryota</taxon>
        <taxon>Metazoa</taxon>
        <taxon>Ecdysozoa</taxon>
        <taxon>Arthropoda</taxon>
        <taxon>Hexapoda</taxon>
        <taxon>Insecta</taxon>
        <taxon>Pterygota</taxon>
        <taxon>Neoptera</taxon>
        <taxon>Endopterygota</taxon>
        <taxon>Diptera</taxon>
        <taxon>Brachycera</taxon>
        <taxon>Muscomorpha</taxon>
        <taxon>Ephydroidea</taxon>
        <taxon>Drosophilidae</taxon>
        <taxon>Drosophila</taxon>
        <taxon>Sophophora</taxon>
    </lineage>
</organism>
<reference evidence="3" key="1">
    <citation type="journal article" date="2021" name="Elife">
        <title>Highly contiguous assemblies of 101 drosophilid genomes.</title>
        <authorList>
            <person name="Kim B.Y."/>
            <person name="Wang J.R."/>
            <person name="Miller D.E."/>
            <person name="Barmina O."/>
            <person name="Delaney E."/>
            <person name="Thompson A."/>
            <person name="Comeault A.A."/>
            <person name="Peede D."/>
            <person name="D'Agostino E.R."/>
            <person name="Pelaez J."/>
            <person name="Aguilar J.M."/>
            <person name="Haji D."/>
            <person name="Matsunaga T."/>
            <person name="Armstrong E.E."/>
            <person name="Zych M."/>
            <person name="Ogawa Y."/>
            <person name="Stamenkovic-Radak M."/>
            <person name="Jelic M."/>
            <person name="Veselinovic M.S."/>
            <person name="Tanaskovic M."/>
            <person name="Eric P."/>
            <person name="Gao J.J."/>
            <person name="Katoh T.K."/>
            <person name="Toda M.J."/>
            <person name="Watabe H."/>
            <person name="Watada M."/>
            <person name="Davis J.S."/>
            <person name="Moyle L.C."/>
            <person name="Manoli G."/>
            <person name="Bertolini E."/>
            <person name="Kostal V."/>
            <person name="Hawley R.S."/>
            <person name="Takahashi A."/>
            <person name="Jones C.D."/>
            <person name="Price D.K."/>
            <person name="Whiteman N."/>
            <person name="Kopp A."/>
            <person name="Matute D.R."/>
            <person name="Petrov D.A."/>
        </authorList>
    </citation>
    <scope>NUCLEOTIDE SEQUENCE [LARGE SCALE GENOMIC DNA]</scope>
</reference>
<gene>
    <name evidence="4" type="primary">LOC108045832</name>
    <name evidence="2" type="synonym">108045832</name>
</gene>
<name>A0A6P4ERF1_DRORH</name>
<feature type="region of interest" description="Disordered" evidence="1">
    <location>
        <begin position="1"/>
        <end position="39"/>
    </location>
</feature>
<evidence type="ECO:0000313" key="2">
    <source>
        <dbReference type="EnsemblMetazoa" id="XP_016980755.1"/>
    </source>
</evidence>
<dbReference type="RefSeq" id="XP_016980755.1">
    <property type="nucleotide sequence ID" value="XM_017125266.1"/>
</dbReference>
<keyword evidence="3" id="KW-1185">Reference proteome</keyword>
<dbReference type="OrthoDB" id="7871672at2759"/>
<feature type="compositionally biased region" description="Acidic residues" evidence="1">
    <location>
        <begin position="16"/>
        <end position="30"/>
    </location>
</feature>
<dbReference type="Proteomes" id="UP001652680">
    <property type="component" value="Unassembled WGS sequence"/>
</dbReference>
<dbReference type="GeneID" id="108045832"/>
<sequence length="189" mass="21210">MGLHNRSLQVPHIVGDDDDVLEDSESEQDDKENSNENEMAMDGSCWVLKANHMKPTPPISEMKKSPVIPKDISTVPTKAFLTPQRPQPYSLAIPHRLVNSLADFSAPESIGARVSRRSRSNIGFINDGITTQIAPPVQLAKPMDITGYFHELSVNLVQQRVCLKPFLELRKRIDRLAAQSLQESKRMQK</sequence>
<evidence type="ECO:0000256" key="1">
    <source>
        <dbReference type="SAM" id="MobiDB-lite"/>
    </source>
</evidence>
<evidence type="ECO:0000313" key="4">
    <source>
        <dbReference type="RefSeq" id="XP_016980755.1"/>
    </source>
</evidence>
<protein>
    <submittedName>
        <fullName evidence="4">Uncharacterized protein LOC108045832 isoform X1</fullName>
    </submittedName>
</protein>
<reference evidence="2" key="3">
    <citation type="submission" date="2025-05" db="UniProtKB">
        <authorList>
            <consortium name="EnsemblMetazoa"/>
        </authorList>
    </citation>
    <scope>IDENTIFICATION</scope>
</reference>